<comment type="catalytic activity">
    <reaction evidence="5">
        <text>N,N-dimethyl-1,4-phenylenediamine + anthranilate + 2 NAD(+) = 2-(4-dimethylaminophenyl)diazenylbenzoate + 2 NADH + 2 H(+)</text>
        <dbReference type="Rhea" id="RHEA:55872"/>
        <dbReference type="ChEBI" id="CHEBI:15378"/>
        <dbReference type="ChEBI" id="CHEBI:15783"/>
        <dbReference type="ChEBI" id="CHEBI:16567"/>
        <dbReference type="ChEBI" id="CHEBI:57540"/>
        <dbReference type="ChEBI" id="CHEBI:57945"/>
        <dbReference type="ChEBI" id="CHEBI:71579"/>
        <dbReference type="EC" id="1.7.1.17"/>
    </reaction>
    <physiologicalReaction direction="right-to-left" evidence="5">
        <dbReference type="Rhea" id="RHEA:55874"/>
    </physiologicalReaction>
</comment>
<dbReference type="GO" id="GO:0009055">
    <property type="term" value="F:electron transfer activity"/>
    <property type="evidence" value="ECO:0007669"/>
    <property type="project" value="UniProtKB-UniRule"/>
</dbReference>
<sequence>MATLLHIDSSLNGDASVSREVTRTFRESWQAAHPEGTVIHRDLNADPVPHLTAAGHLAPNLAPEERTEEQRAAYALRDALTSEFEAADAVVIGAPLYNYGVPSTLQAYLNQILIMGRTAGEQSTVAGKPVTVVTSRGGSYRPGTPRAGQDFNEPYLRHLLGTSMGLDVRFIVPELTLARMVPAMADLVELADTSRAEAHQEARAQAGALAARLVA</sequence>
<comment type="function">
    <text evidence="6">Also exhibits azoreductase activity. Catalyzes the reductive cleavage of the azo bond in aromatic azo compounds to the corresponding amines.</text>
</comment>
<comment type="cofactor">
    <cofactor evidence="6">
        <name>FMN</name>
        <dbReference type="ChEBI" id="CHEBI:58210"/>
    </cofactor>
    <text evidence="6">Binds 1 FMN per subunit.</text>
</comment>
<dbReference type="InterPro" id="IPR050104">
    <property type="entry name" value="FMN-dep_NADH:Q_OxRdtase_AzoR1"/>
</dbReference>
<dbReference type="PANTHER" id="PTHR43741:SF4">
    <property type="entry name" value="FMN-DEPENDENT NADH:QUINONE OXIDOREDUCTASE"/>
    <property type="match status" value="1"/>
</dbReference>
<dbReference type="EC" id="1.7.1.17" evidence="6"/>
<evidence type="ECO:0000256" key="6">
    <source>
        <dbReference type="HAMAP-Rule" id="MF_01216"/>
    </source>
</evidence>
<reference evidence="8 9" key="1">
    <citation type="submission" date="2018-10" db="EMBL/GenBank/DDBJ databases">
        <title>Isolation, diversity and antifungal activity of actinobacteria from wheat.</title>
        <authorList>
            <person name="Han C."/>
        </authorList>
    </citation>
    <scope>NUCLEOTIDE SEQUENCE [LARGE SCALE GENOMIC DNA]</scope>
    <source>
        <strain evidence="8 9">NEAU-YY642</strain>
    </source>
</reference>
<dbReference type="InterPro" id="IPR023048">
    <property type="entry name" value="NADH:quinone_OxRdtase_FMN_depd"/>
</dbReference>
<dbReference type="EC" id="1.6.5.-" evidence="6"/>
<name>A0A3M2LH28_9ACTN</name>
<dbReference type="HAMAP" id="MF_01216">
    <property type="entry name" value="Azoreductase_type1"/>
    <property type="match status" value="1"/>
</dbReference>
<gene>
    <name evidence="6" type="primary">azoR</name>
    <name evidence="8" type="ORF">EBN88_20580</name>
</gene>
<accession>A0A3M2LH28</accession>
<evidence type="ECO:0000256" key="1">
    <source>
        <dbReference type="ARBA" id="ARBA00022630"/>
    </source>
</evidence>
<feature type="binding site" evidence="6">
    <location>
        <position position="10"/>
    </location>
    <ligand>
        <name>FMN</name>
        <dbReference type="ChEBI" id="CHEBI:58210"/>
    </ligand>
</feature>
<evidence type="ECO:0000256" key="5">
    <source>
        <dbReference type="ARBA" id="ARBA00048542"/>
    </source>
</evidence>
<organism evidence="8 9">
    <name type="scientific">Streptomyces triticirhizae</name>
    <dbReference type="NCBI Taxonomy" id="2483353"/>
    <lineage>
        <taxon>Bacteria</taxon>
        <taxon>Bacillati</taxon>
        <taxon>Actinomycetota</taxon>
        <taxon>Actinomycetes</taxon>
        <taxon>Kitasatosporales</taxon>
        <taxon>Streptomycetaceae</taxon>
        <taxon>Streptomyces</taxon>
    </lineage>
</organism>
<evidence type="ECO:0000259" key="7">
    <source>
        <dbReference type="Pfam" id="PF02525"/>
    </source>
</evidence>
<proteinExistence type="inferred from homology"/>
<dbReference type="SUPFAM" id="SSF52218">
    <property type="entry name" value="Flavoproteins"/>
    <property type="match status" value="1"/>
</dbReference>
<comment type="function">
    <text evidence="6">Quinone reductase that provides resistance to thiol-specific stress caused by electrophilic quinones.</text>
</comment>
<dbReference type="GO" id="GO:0010181">
    <property type="term" value="F:FMN binding"/>
    <property type="evidence" value="ECO:0007669"/>
    <property type="project" value="UniProtKB-UniRule"/>
</dbReference>
<dbReference type="InterPro" id="IPR003680">
    <property type="entry name" value="Flavodoxin_fold"/>
</dbReference>
<comment type="caution">
    <text evidence="6">Lacks conserved residue(s) required for the propagation of feature annotation.</text>
</comment>
<keyword evidence="3 6" id="KW-0560">Oxidoreductase</keyword>
<feature type="domain" description="Flavodoxin-like fold" evidence="7">
    <location>
        <begin position="3"/>
        <end position="172"/>
    </location>
</feature>
<dbReference type="Gene3D" id="3.40.50.360">
    <property type="match status" value="1"/>
</dbReference>
<dbReference type="RefSeq" id="WP_122185388.1">
    <property type="nucleotide sequence ID" value="NZ_RFFJ01000131.1"/>
</dbReference>
<feature type="binding site" evidence="6">
    <location>
        <begin position="16"/>
        <end position="18"/>
    </location>
    <ligand>
        <name>FMN</name>
        <dbReference type="ChEBI" id="CHEBI:58210"/>
    </ligand>
</feature>
<evidence type="ECO:0000256" key="2">
    <source>
        <dbReference type="ARBA" id="ARBA00022643"/>
    </source>
</evidence>
<keyword evidence="4 6" id="KW-0520">NAD</keyword>
<feature type="binding site" evidence="6">
    <location>
        <begin position="135"/>
        <end position="138"/>
    </location>
    <ligand>
        <name>FMN</name>
        <dbReference type="ChEBI" id="CHEBI:58210"/>
    </ligand>
</feature>
<evidence type="ECO:0000313" key="9">
    <source>
        <dbReference type="Proteomes" id="UP000278673"/>
    </source>
</evidence>
<dbReference type="GO" id="GO:0016655">
    <property type="term" value="F:oxidoreductase activity, acting on NAD(P)H, quinone or similar compound as acceptor"/>
    <property type="evidence" value="ECO:0007669"/>
    <property type="project" value="InterPro"/>
</dbReference>
<comment type="similarity">
    <text evidence="6">Belongs to the azoreductase type 1 family.</text>
</comment>
<evidence type="ECO:0000313" key="8">
    <source>
        <dbReference type="EMBL" id="RMI36817.1"/>
    </source>
</evidence>
<keyword evidence="1 6" id="KW-0285">Flavoprotein</keyword>
<dbReference type="GO" id="GO:0016652">
    <property type="term" value="F:oxidoreductase activity, acting on NAD(P)H as acceptor"/>
    <property type="evidence" value="ECO:0007669"/>
    <property type="project" value="UniProtKB-UniRule"/>
</dbReference>
<comment type="caution">
    <text evidence="8">The sequence shown here is derived from an EMBL/GenBank/DDBJ whole genome shotgun (WGS) entry which is preliminary data.</text>
</comment>
<dbReference type="InterPro" id="IPR029039">
    <property type="entry name" value="Flavoprotein-like_sf"/>
</dbReference>
<dbReference type="Proteomes" id="UP000278673">
    <property type="component" value="Unassembled WGS sequence"/>
</dbReference>
<comment type="subunit">
    <text evidence="6">Homodimer.</text>
</comment>
<dbReference type="Pfam" id="PF02525">
    <property type="entry name" value="Flavodoxin_2"/>
    <property type="match status" value="1"/>
</dbReference>
<evidence type="ECO:0000256" key="4">
    <source>
        <dbReference type="ARBA" id="ARBA00023027"/>
    </source>
</evidence>
<comment type="catalytic activity">
    <reaction evidence="6">
        <text>2 a quinone + NADH + H(+) = 2 a 1,4-benzosemiquinone + NAD(+)</text>
        <dbReference type="Rhea" id="RHEA:65952"/>
        <dbReference type="ChEBI" id="CHEBI:15378"/>
        <dbReference type="ChEBI" id="CHEBI:57540"/>
        <dbReference type="ChEBI" id="CHEBI:57945"/>
        <dbReference type="ChEBI" id="CHEBI:132124"/>
        <dbReference type="ChEBI" id="CHEBI:134225"/>
    </reaction>
</comment>
<dbReference type="PANTHER" id="PTHR43741">
    <property type="entry name" value="FMN-DEPENDENT NADH-AZOREDUCTASE 1"/>
    <property type="match status" value="1"/>
</dbReference>
<dbReference type="AlphaFoldDB" id="A0A3M2LH28"/>
<evidence type="ECO:0000256" key="3">
    <source>
        <dbReference type="ARBA" id="ARBA00023002"/>
    </source>
</evidence>
<keyword evidence="9" id="KW-1185">Reference proteome</keyword>
<protein>
    <recommendedName>
        <fullName evidence="6">FMN dependent NADH:quinone oxidoreductase</fullName>
        <ecNumber evidence="6">1.6.5.-</ecNumber>
    </recommendedName>
    <alternativeName>
        <fullName evidence="6">Azo-dye reductase</fullName>
    </alternativeName>
    <alternativeName>
        <fullName evidence="6">FMN-dependent NADH-azo compound oxidoreductase</fullName>
    </alternativeName>
    <alternativeName>
        <fullName evidence="6">FMN-dependent NADH-azoreductase</fullName>
        <ecNumber evidence="6">1.7.1.17</ecNumber>
    </alternativeName>
</protein>
<dbReference type="EMBL" id="RFFJ01000131">
    <property type="protein sequence ID" value="RMI36817.1"/>
    <property type="molecule type" value="Genomic_DNA"/>
</dbReference>
<keyword evidence="2 6" id="KW-0288">FMN</keyword>